<dbReference type="Proteomes" id="UP001291623">
    <property type="component" value="Unassembled WGS sequence"/>
</dbReference>
<gene>
    <name evidence="2" type="ORF">RND71_013425</name>
</gene>
<comment type="caution">
    <text evidence="2">The sequence shown here is derived from an EMBL/GenBank/DDBJ whole genome shotgun (WGS) entry which is preliminary data.</text>
</comment>
<dbReference type="AlphaFoldDB" id="A0AAE1SHU1"/>
<name>A0AAE1SHU1_9SOLA</name>
<evidence type="ECO:0000313" key="2">
    <source>
        <dbReference type="EMBL" id="KAK4369633.1"/>
    </source>
</evidence>
<proteinExistence type="predicted"/>
<feature type="transmembrane region" description="Helical" evidence="1">
    <location>
        <begin position="17"/>
        <end position="38"/>
    </location>
</feature>
<evidence type="ECO:0000313" key="3">
    <source>
        <dbReference type="Proteomes" id="UP001291623"/>
    </source>
</evidence>
<sequence length="131" mass="14702">MAGSSSTDAKAKLIQDLILYAASAALSMAVLFVGLRHLDPNREASKRAIESRKQLSKRLGRTLIHTTPYEFKGLKISPLTKDGNTDYDLYLSSDDYKQKMSDESILGKILWCRGYLRDPEVQVVTTMSEEE</sequence>
<evidence type="ECO:0000256" key="1">
    <source>
        <dbReference type="SAM" id="Phobius"/>
    </source>
</evidence>
<organism evidence="2 3">
    <name type="scientific">Anisodus tanguticus</name>
    <dbReference type="NCBI Taxonomy" id="243964"/>
    <lineage>
        <taxon>Eukaryota</taxon>
        <taxon>Viridiplantae</taxon>
        <taxon>Streptophyta</taxon>
        <taxon>Embryophyta</taxon>
        <taxon>Tracheophyta</taxon>
        <taxon>Spermatophyta</taxon>
        <taxon>Magnoliopsida</taxon>
        <taxon>eudicotyledons</taxon>
        <taxon>Gunneridae</taxon>
        <taxon>Pentapetalae</taxon>
        <taxon>asterids</taxon>
        <taxon>lamiids</taxon>
        <taxon>Solanales</taxon>
        <taxon>Solanaceae</taxon>
        <taxon>Solanoideae</taxon>
        <taxon>Hyoscyameae</taxon>
        <taxon>Anisodus</taxon>
    </lineage>
</organism>
<keyword evidence="3" id="KW-1185">Reference proteome</keyword>
<dbReference type="EMBL" id="JAVYJV010000006">
    <property type="protein sequence ID" value="KAK4369633.1"/>
    <property type="molecule type" value="Genomic_DNA"/>
</dbReference>
<protein>
    <submittedName>
        <fullName evidence="2">Uncharacterized protein</fullName>
    </submittedName>
</protein>
<keyword evidence="1" id="KW-0812">Transmembrane</keyword>
<reference evidence="2" key="1">
    <citation type="submission" date="2023-12" db="EMBL/GenBank/DDBJ databases">
        <title>Genome assembly of Anisodus tanguticus.</title>
        <authorList>
            <person name="Wang Y.-J."/>
        </authorList>
    </citation>
    <scope>NUCLEOTIDE SEQUENCE</scope>
    <source>
        <strain evidence="2">KB-2021</strain>
        <tissue evidence="2">Leaf</tissue>
    </source>
</reference>
<keyword evidence="1" id="KW-0472">Membrane</keyword>
<accession>A0AAE1SHU1</accession>
<keyword evidence="1" id="KW-1133">Transmembrane helix</keyword>